<sequence>AEHELLTKFLAAVRRNQDEKVYDNHKIETKGQVATVMGNYHFTCATYRAKSKVENHFQCHRCDDGKVRIFLQTQSNIVYIVEYHGCDDGNVRIFLHFRSAQFVLTQRESEKSQQENLKAEHEPRTKLMDEARGDTLKDDVANIAGSEQYHERQYDEPFADIMRHYDEPFAETMRYRVDKYHGRHYDKPYVDIMRYGVELSRRRHHDDPLADIMRYGAEQYHRRHYGLGVGRAGTARLCSFIPCDLT</sequence>
<gene>
    <name evidence="1" type="ORF">PCOR1329_LOCUS25340</name>
</gene>
<feature type="non-terminal residue" evidence="1">
    <location>
        <position position="1"/>
    </location>
</feature>
<organism evidence="1 2">
    <name type="scientific">Prorocentrum cordatum</name>
    <dbReference type="NCBI Taxonomy" id="2364126"/>
    <lineage>
        <taxon>Eukaryota</taxon>
        <taxon>Sar</taxon>
        <taxon>Alveolata</taxon>
        <taxon>Dinophyceae</taxon>
        <taxon>Prorocentrales</taxon>
        <taxon>Prorocentraceae</taxon>
        <taxon>Prorocentrum</taxon>
    </lineage>
</organism>
<accession>A0ABN9S0B9</accession>
<name>A0ABN9S0B9_9DINO</name>
<proteinExistence type="predicted"/>
<evidence type="ECO:0000313" key="2">
    <source>
        <dbReference type="Proteomes" id="UP001189429"/>
    </source>
</evidence>
<comment type="caution">
    <text evidence="1">The sequence shown here is derived from an EMBL/GenBank/DDBJ whole genome shotgun (WGS) entry which is preliminary data.</text>
</comment>
<dbReference type="EMBL" id="CAUYUJ010008850">
    <property type="protein sequence ID" value="CAK0825136.1"/>
    <property type="molecule type" value="Genomic_DNA"/>
</dbReference>
<feature type="non-terminal residue" evidence="1">
    <location>
        <position position="246"/>
    </location>
</feature>
<evidence type="ECO:0000313" key="1">
    <source>
        <dbReference type="EMBL" id="CAK0825136.1"/>
    </source>
</evidence>
<protein>
    <submittedName>
        <fullName evidence="1">Uncharacterized protein</fullName>
    </submittedName>
</protein>
<keyword evidence="2" id="KW-1185">Reference proteome</keyword>
<reference evidence="1" key="1">
    <citation type="submission" date="2023-10" db="EMBL/GenBank/DDBJ databases">
        <authorList>
            <person name="Chen Y."/>
            <person name="Shah S."/>
            <person name="Dougan E. K."/>
            <person name="Thang M."/>
            <person name="Chan C."/>
        </authorList>
    </citation>
    <scope>NUCLEOTIDE SEQUENCE [LARGE SCALE GENOMIC DNA]</scope>
</reference>
<dbReference type="Proteomes" id="UP001189429">
    <property type="component" value="Unassembled WGS sequence"/>
</dbReference>